<dbReference type="OrthoDB" id="118105at2759"/>
<dbReference type="KEGG" id="tsr:106551993"/>
<accession>A0A6I9YMM4</accession>
<feature type="region of interest" description="Disordered" evidence="1">
    <location>
        <begin position="120"/>
        <end position="240"/>
    </location>
</feature>
<sequence length="646" mass="71865">MLSWLLPPMALHTHTGGLCRREREAGLRGGGGGGGGESGGGIDVSSACLPTSVTEPLLLLGCCLRSEDPSERGRLLTPPVEMMAEGGGGGGGGGQRLKALSLLEAARCRYESLQISDDVFGESGQDSSGNPFYSTTAESRSASEEEDDDEEEGETPEGGRSHRGRTGGRQGSKASAAEEQEGEQQQQQVQGGLEASFLGPAEQQQREEEEESERGWSQSLRNTPTPSFKDSSGPTRKMPPTSSAMDFFQLFVPDNVLKNMVIQTNMYAKKYQERFGSDEAWMDVTLIEIKAFLAYMISTSTHHCESVLGIWSSGFYSNKSIALIMTQARFEKILKYFHIVAFRSSQTTHGLYKIQPFLDSLQHSFDSAFKPSQTQVLHEPLIDEDPVFIATCTERELRKRKKRKFSLWVRQCSSTGFICQIYAHLKESSGTEGLDALKNKAQLHSIVAKSLCQNVTGKNCIIFTGPSITSLNLFEEFEKQDIYCCGLLSIRKSDCTGLPSSMLNNPETPQPRGHYRIKMKGNMSLICWYNKGYFRFLTNAYSPNQQGVIIKRKSGEIPCPLAVEAFAAHLSYICKYDDKYSKYFISHKPNKTWQQVFWFSISIAINNAYILYKMSDAYPVKKYSRVQFGERLVKELLGLEDPSPGH</sequence>
<dbReference type="Pfam" id="PF13843">
    <property type="entry name" value="DDE_Tnp_1_7"/>
    <property type="match status" value="1"/>
</dbReference>
<protein>
    <submittedName>
        <fullName evidence="4">PiggyBac transposable element-derived protein 5</fullName>
    </submittedName>
</protein>
<evidence type="ECO:0000259" key="2">
    <source>
        <dbReference type="Pfam" id="PF13843"/>
    </source>
</evidence>
<dbReference type="InterPro" id="IPR042423">
    <property type="entry name" value="PGBD5"/>
</dbReference>
<evidence type="ECO:0000313" key="4">
    <source>
        <dbReference type="RefSeq" id="XP_013925648.1"/>
    </source>
</evidence>
<feature type="compositionally biased region" description="Polar residues" evidence="1">
    <location>
        <begin position="215"/>
        <end position="240"/>
    </location>
</feature>
<reference evidence="4" key="1">
    <citation type="submission" date="2025-08" db="UniProtKB">
        <authorList>
            <consortium name="RefSeq"/>
        </authorList>
    </citation>
    <scope>IDENTIFICATION</scope>
    <source>
        <tissue evidence="4">Skeletal muscle</tissue>
    </source>
</reference>
<feature type="compositionally biased region" description="Polar residues" evidence="1">
    <location>
        <begin position="124"/>
        <end position="133"/>
    </location>
</feature>
<dbReference type="PANTHER" id="PTHR28576">
    <property type="entry name" value="PIGGYBAC TRANSPOSABLE ELEMENT-DERIVED PROTEIN 5"/>
    <property type="match status" value="1"/>
</dbReference>
<dbReference type="GeneID" id="106551993"/>
<evidence type="ECO:0000256" key="1">
    <source>
        <dbReference type="SAM" id="MobiDB-lite"/>
    </source>
</evidence>
<dbReference type="GO" id="GO:0004803">
    <property type="term" value="F:transposase activity"/>
    <property type="evidence" value="ECO:0007669"/>
    <property type="project" value="InterPro"/>
</dbReference>
<feature type="compositionally biased region" description="Low complexity" evidence="1">
    <location>
        <begin position="171"/>
        <end position="196"/>
    </location>
</feature>
<feature type="region of interest" description="Disordered" evidence="1">
    <location>
        <begin position="70"/>
        <end position="94"/>
    </location>
</feature>
<feature type="domain" description="PiggyBac transposable element-derived protein" evidence="2">
    <location>
        <begin position="243"/>
        <end position="609"/>
    </location>
</feature>
<proteinExistence type="predicted"/>
<keyword evidence="3" id="KW-1185">Reference proteome</keyword>
<gene>
    <name evidence="4" type="primary">PGBD5</name>
</gene>
<dbReference type="RefSeq" id="XP_013925648.1">
    <property type="nucleotide sequence ID" value="XM_014070173.1"/>
</dbReference>
<name>A0A6I9YMM4_9SAUR</name>
<dbReference type="CTD" id="79605"/>
<dbReference type="GO" id="GO:0098038">
    <property type="term" value="P:non-replicative DNA transposition"/>
    <property type="evidence" value="ECO:0007669"/>
    <property type="project" value="InterPro"/>
</dbReference>
<dbReference type="GO" id="GO:0005634">
    <property type="term" value="C:nucleus"/>
    <property type="evidence" value="ECO:0007669"/>
    <property type="project" value="TreeGrafter"/>
</dbReference>
<organism evidence="3 4">
    <name type="scientific">Thamnophis sirtalis</name>
    <dbReference type="NCBI Taxonomy" id="35019"/>
    <lineage>
        <taxon>Eukaryota</taxon>
        <taxon>Metazoa</taxon>
        <taxon>Chordata</taxon>
        <taxon>Craniata</taxon>
        <taxon>Vertebrata</taxon>
        <taxon>Euteleostomi</taxon>
        <taxon>Lepidosauria</taxon>
        <taxon>Squamata</taxon>
        <taxon>Bifurcata</taxon>
        <taxon>Unidentata</taxon>
        <taxon>Episquamata</taxon>
        <taxon>Toxicofera</taxon>
        <taxon>Serpentes</taxon>
        <taxon>Colubroidea</taxon>
        <taxon>Colubridae</taxon>
        <taxon>Natricinae</taxon>
        <taxon>Thamnophis</taxon>
    </lineage>
</organism>
<dbReference type="InterPro" id="IPR029526">
    <property type="entry name" value="PGBD"/>
</dbReference>
<feature type="compositionally biased region" description="Acidic residues" evidence="1">
    <location>
        <begin position="144"/>
        <end position="155"/>
    </location>
</feature>
<evidence type="ECO:0000313" key="3">
    <source>
        <dbReference type="Proteomes" id="UP000504617"/>
    </source>
</evidence>
<dbReference type="Proteomes" id="UP000504617">
    <property type="component" value="Unplaced"/>
</dbReference>
<dbReference type="AlphaFoldDB" id="A0A6I9YMM4"/>
<feature type="compositionally biased region" description="Gly residues" evidence="1">
    <location>
        <begin position="85"/>
        <end position="94"/>
    </location>
</feature>
<dbReference type="PANTHER" id="PTHR28576:SF2">
    <property type="entry name" value="PIGGYBAC TRANSPOSABLE ELEMENT-DERIVED PROTEIN 5"/>
    <property type="match status" value="1"/>
</dbReference>